<keyword evidence="3" id="KW-1185">Reference proteome</keyword>
<dbReference type="EMBL" id="JADCUA010000002">
    <property type="protein sequence ID" value="KAH9842791.1"/>
    <property type="molecule type" value="Genomic_DNA"/>
</dbReference>
<dbReference type="InterPro" id="IPR027417">
    <property type="entry name" value="P-loop_NTPase"/>
</dbReference>
<dbReference type="Gene3D" id="3.40.50.300">
    <property type="entry name" value="P-loop containing nucleotide triphosphate hydrolases"/>
    <property type="match status" value="1"/>
</dbReference>
<sequence length="153" mass="17213">MHDITQNRSSAALGESYKALLEICGEDAMKNVVIATNMWTMHDPNRMAREKGRERELRYGDPCYKNAFDRGASLARHDNTAESSSVILQQLLRKEPVVLQCQIPGDRHRGEHKQSVYTASESTHVDSVYSAKDQPEPRCGGCLSLPIRRKKTA</sequence>
<dbReference type="GeneID" id="71997834"/>
<organism evidence="2 3">
    <name type="scientific">Rhodofomes roseus</name>
    <dbReference type="NCBI Taxonomy" id="34475"/>
    <lineage>
        <taxon>Eukaryota</taxon>
        <taxon>Fungi</taxon>
        <taxon>Dikarya</taxon>
        <taxon>Basidiomycota</taxon>
        <taxon>Agaricomycotina</taxon>
        <taxon>Agaricomycetes</taxon>
        <taxon>Polyporales</taxon>
        <taxon>Rhodofomes</taxon>
    </lineage>
</organism>
<dbReference type="Proteomes" id="UP000814176">
    <property type="component" value="Unassembled WGS sequence"/>
</dbReference>
<reference evidence="2 3" key="1">
    <citation type="journal article" date="2021" name="Environ. Microbiol.">
        <title>Gene family expansions and transcriptome signatures uncover fungal adaptations to wood decay.</title>
        <authorList>
            <person name="Hage H."/>
            <person name="Miyauchi S."/>
            <person name="Viragh M."/>
            <person name="Drula E."/>
            <person name="Min B."/>
            <person name="Chaduli D."/>
            <person name="Navarro D."/>
            <person name="Favel A."/>
            <person name="Norest M."/>
            <person name="Lesage-Meessen L."/>
            <person name="Balint B."/>
            <person name="Merenyi Z."/>
            <person name="de Eugenio L."/>
            <person name="Morin E."/>
            <person name="Martinez A.T."/>
            <person name="Baldrian P."/>
            <person name="Stursova M."/>
            <person name="Martinez M.J."/>
            <person name="Novotny C."/>
            <person name="Magnuson J.K."/>
            <person name="Spatafora J.W."/>
            <person name="Maurice S."/>
            <person name="Pangilinan J."/>
            <person name="Andreopoulos W."/>
            <person name="LaButti K."/>
            <person name="Hundley H."/>
            <person name="Na H."/>
            <person name="Kuo A."/>
            <person name="Barry K."/>
            <person name="Lipzen A."/>
            <person name="Henrissat B."/>
            <person name="Riley R."/>
            <person name="Ahrendt S."/>
            <person name="Nagy L.G."/>
            <person name="Grigoriev I.V."/>
            <person name="Martin F."/>
            <person name="Rosso M.N."/>
        </authorList>
    </citation>
    <scope>NUCLEOTIDE SEQUENCE [LARGE SCALE GENOMIC DNA]</scope>
    <source>
        <strain evidence="2 3">CIRM-BRFM 1785</strain>
    </source>
</reference>
<gene>
    <name evidence="2" type="ORF">C8Q71DRAFT_221249</name>
</gene>
<evidence type="ECO:0000313" key="3">
    <source>
        <dbReference type="Proteomes" id="UP000814176"/>
    </source>
</evidence>
<comment type="caution">
    <text evidence="2">The sequence shown here is derived from an EMBL/GenBank/DDBJ whole genome shotgun (WGS) entry which is preliminary data.</text>
</comment>
<name>A0ABQ8KVF6_9APHY</name>
<evidence type="ECO:0000256" key="1">
    <source>
        <dbReference type="SAM" id="MobiDB-lite"/>
    </source>
</evidence>
<dbReference type="RefSeq" id="XP_047783838.1">
    <property type="nucleotide sequence ID" value="XM_047917102.1"/>
</dbReference>
<feature type="region of interest" description="Disordered" evidence="1">
    <location>
        <begin position="105"/>
        <end position="143"/>
    </location>
</feature>
<protein>
    <submittedName>
        <fullName evidence="2">Uncharacterized protein</fullName>
    </submittedName>
</protein>
<evidence type="ECO:0000313" key="2">
    <source>
        <dbReference type="EMBL" id="KAH9842791.1"/>
    </source>
</evidence>
<accession>A0ABQ8KVF6</accession>
<proteinExistence type="predicted"/>
<feature type="compositionally biased region" description="Basic and acidic residues" evidence="1">
    <location>
        <begin position="105"/>
        <end position="114"/>
    </location>
</feature>